<name>A0A1I2BGR9_9BACI</name>
<accession>A0A1I2BGR9</accession>
<dbReference type="InterPro" id="IPR057767">
    <property type="entry name" value="UGSC-like_dom"/>
</dbReference>
<gene>
    <name evidence="2" type="ORF">SAMN05192532_102250</name>
</gene>
<organism evidence="2 3">
    <name type="scientific">Alteribacillus iranensis</name>
    <dbReference type="NCBI Taxonomy" id="930128"/>
    <lineage>
        <taxon>Bacteria</taxon>
        <taxon>Bacillati</taxon>
        <taxon>Bacillota</taxon>
        <taxon>Bacilli</taxon>
        <taxon>Bacillales</taxon>
        <taxon>Bacillaceae</taxon>
        <taxon>Alteribacillus</taxon>
    </lineage>
</organism>
<protein>
    <recommendedName>
        <fullName evidence="1">UGSC-like domain-containing protein</fullName>
    </recommendedName>
</protein>
<sequence length="95" mass="10235">MTTVKVLDPTNETISAKSSRAERLHTLEGATIGLIDNGKKNSDVVLQAIGQQLKDTSKVKHVIYHRKPTSSHPIVKEEAEALAKQCDGIITGTGD</sequence>
<reference evidence="2 3" key="1">
    <citation type="submission" date="2016-10" db="EMBL/GenBank/DDBJ databases">
        <authorList>
            <person name="de Groot N.N."/>
        </authorList>
    </citation>
    <scope>NUCLEOTIDE SEQUENCE [LARGE SCALE GENOMIC DNA]</scope>
    <source>
        <strain evidence="2 3">DSM 23995</strain>
    </source>
</reference>
<dbReference type="OrthoDB" id="2885483at2"/>
<keyword evidence="3" id="KW-1185">Reference proteome</keyword>
<proteinExistence type="predicted"/>
<dbReference type="Pfam" id="PF24696">
    <property type="entry name" value="UGSC"/>
    <property type="match status" value="1"/>
</dbReference>
<dbReference type="Proteomes" id="UP000199516">
    <property type="component" value="Unassembled WGS sequence"/>
</dbReference>
<evidence type="ECO:0000259" key="1">
    <source>
        <dbReference type="Pfam" id="PF24696"/>
    </source>
</evidence>
<dbReference type="EMBL" id="FONT01000002">
    <property type="protein sequence ID" value="SFE54370.1"/>
    <property type="molecule type" value="Genomic_DNA"/>
</dbReference>
<evidence type="ECO:0000313" key="2">
    <source>
        <dbReference type="EMBL" id="SFE54370.1"/>
    </source>
</evidence>
<feature type="domain" description="UGSC-like" evidence="1">
    <location>
        <begin position="5"/>
        <end position="95"/>
    </location>
</feature>
<dbReference type="AlphaFoldDB" id="A0A1I2BGR9"/>
<evidence type="ECO:0000313" key="3">
    <source>
        <dbReference type="Proteomes" id="UP000199516"/>
    </source>
</evidence>